<evidence type="ECO:0000256" key="1">
    <source>
        <dbReference type="ARBA" id="ARBA00008563"/>
    </source>
</evidence>
<name>A0A562PYQ6_9FLAO</name>
<evidence type="ECO:0000313" key="8">
    <source>
        <dbReference type="EMBL" id="RDI57075.1"/>
    </source>
</evidence>
<dbReference type="HAMAP" id="MF_01363">
    <property type="entry name" value="Ribosomal_bL21"/>
    <property type="match status" value="1"/>
</dbReference>
<evidence type="ECO:0000256" key="7">
    <source>
        <dbReference type="RuleBase" id="RU000562"/>
    </source>
</evidence>
<proteinExistence type="inferred from homology"/>
<dbReference type="Pfam" id="PF14520">
    <property type="entry name" value="HHH_5"/>
    <property type="match status" value="1"/>
</dbReference>
<reference evidence="9" key="3">
    <citation type="submission" date="2019-07" db="EMBL/GenBank/DDBJ databases">
        <authorList>
            <person name="Whitman W."/>
            <person name="Huntemann M."/>
            <person name="Clum A."/>
            <person name="Pillay M."/>
            <person name="Palaniappan K."/>
            <person name="Varghese N."/>
            <person name="Mikhailova N."/>
            <person name="Stamatis D."/>
            <person name="Reddy T."/>
            <person name="Daum C."/>
            <person name="Shapiro N."/>
            <person name="Ivanova N."/>
            <person name="Kyrpides N."/>
            <person name="Woyke T."/>
        </authorList>
    </citation>
    <scope>NUCLEOTIDE SEQUENCE</scope>
    <source>
        <strain evidence="9">CGMCC 1.5380</strain>
    </source>
</reference>
<dbReference type="GO" id="GO:0005840">
    <property type="term" value="C:ribosome"/>
    <property type="evidence" value="ECO:0007669"/>
    <property type="project" value="UniProtKB-KW"/>
</dbReference>
<keyword evidence="10" id="KW-1185">Reference proteome</keyword>
<evidence type="ECO:0000256" key="6">
    <source>
        <dbReference type="HAMAP-Rule" id="MF_01363"/>
    </source>
</evidence>
<dbReference type="GO" id="GO:0000166">
    <property type="term" value="F:nucleotide binding"/>
    <property type="evidence" value="ECO:0007669"/>
    <property type="project" value="InterPro"/>
</dbReference>
<dbReference type="EMBL" id="QQBA01000003">
    <property type="protein sequence ID" value="RDI57075.1"/>
    <property type="molecule type" value="Genomic_DNA"/>
</dbReference>
<dbReference type="InterPro" id="IPR028909">
    <property type="entry name" value="bL21-like"/>
</dbReference>
<dbReference type="Gene3D" id="1.10.150.20">
    <property type="entry name" value="5' to 3' exonuclease, C-terminal subdomain"/>
    <property type="match status" value="1"/>
</dbReference>
<dbReference type="Proteomes" id="UP000254518">
    <property type="component" value="Unassembled WGS sequence"/>
</dbReference>
<keyword evidence="3 6" id="KW-0694">RNA-binding</keyword>
<dbReference type="GO" id="GO:0003735">
    <property type="term" value="F:structural constituent of ribosome"/>
    <property type="evidence" value="ECO:0007669"/>
    <property type="project" value="InterPro"/>
</dbReference>
<dbReference type="PANTHER" id="PTHR21349">
    <property type="entry name" value="50S RIBOSOMAL PROTEIN L21"/>
    <property type="match status" value="1"/>
</dbReference>
<organism evidence="9 11">
    <name type="scientific">Flavobacterium glaciei</name>
    <dbReference type="NCBI Taxonomy" id="386300"/>
    <lineage>
        <taxon>Bacteria</taxon>
        <taxon>Pseudomonadati</taxon>
        <taxon>Bacteroidota</taxon>
        <taxon>Flavobacteriia</taxon>
        <taxon>Flavobacteriales</taxon>
        <taxon>Flavobacteriaceae</taxon>
        <taxon>Flavobacterium</taxon>
    </lineage>
</organism>
<dbReference type="PROSITE" id="PS01169">
    <property type="entry name" value="RIBOSOMAL_L21"/>
    <property type="match status" value="1"/>
</dbReference>
<accession>A0A562PYQ6</accession>
<keyword evidence="4 6" id="KW-0689">Ribosomal protein</keyword>
<dbReference type="Pfam" id="PF00829">
    <property type="entry name" value="Ribosomal_L21p"/>
    <property type="match status" value="1"/>
</dbReference>
<comment type="caution">
    <text evidence="9">The sequence shown here is derived from an EMBL/GenBank/DDBJ whole genome shotgun (WGS) entry which is preliminary data.</text>
</comment>
<reference evidence="9 11" key="1">
    <citation type="journal article" date="2015" name="Stand. Genomic Sci.">
        <title>Genomic Encyclopedia of Bacterial and Archaeal Type Strains, Phase III: the genomes of soil and plant-associated and newly described type strains.</title>
        <authorList>
            <person name="Whitman W.B."/>
            <person name="Woyke T."/>
            <person name="Klenk H.P."/>
            <person name="Zhou Y."/>
            <person name="Lilburn T.G."/>
            <person name="Beck B.J."/>
            <person name="De Vos P."/>
            <person name="Vandamme P."/>
            <person name="Eisen J.A."/>
            <person name="Garrity G."/>
            <person name="Hugenholtz P."/>
            <person name="Kyrpides N.C."/>
        </authorList>
    </citation>
    <scope>NUCLEOTIDE SEQUENCE [LARGE SCALE GENOMIC DNA]</scope>
    <source>
        <strain evidence="9 11">CGMCC 1.5380</strain>
    </source>
</reference>
<sequence>MYAIVEIAGQQFKVSKDLKVYVNRLTNEEGSKVSFDKVLLLDDNGTITLGAPAIEGASVEAKVLQHLKGDKVIVFKKKRRKGYKKRNGHRQYLTQIVIEGISASGTKKAAPKAEKVAEAKAPKAAKKADDLKLIEGVGPKAAEALVEAGITTFSKLAKTSADAVKAILEASESKLSHLDPTTWAQQAQLAADGKMDELKKLQDELNGGKAI</sequence>
<reference evidence="8 10" key="2">
    <citation type="submission" date="2018-07" db="EMBL/GenBank/DDBJ databases">
        <title>Genomic Encyclopedia of Type Strains, Phase IV (KMG-IV): sequencing the most valuable type-strain genomes for metagenomic binning, comparative biology and taxonomic classification.</title>
        <authorList>
            <person name="Goeker M."/>
        </authorList>
    </citation>
    <scope>NUCLEOTIDE SEQUENCE [LARGE SCALE GENOMIC DNA]</scope>
    <source>
        <strain evidence="8 10">DSM 19728</strain>
    </source>
</reference>
<evidence type="ECO:0000256" key="2">
    <source>
        <dbReference type="ARBA" id="ARBA00022730"/>
    </source>
</evidence>
<dbReference type="OrthoDB" id="9813334at2"/>
<dbReference type="InterPro" id="IPR001787">
    <property type="entry name" value="Ribosomal_bL21"/>
</dbReference>
<keyword evidence="2 6" id="KW-0699">rRNA-binding</keyword>
<dbReference type="SUPFAM" id="SSF141091">
    <property type="entry name" value="L21p-like"/>
    <property type="match status" value="1"/>
</dbReference>
<dbReference type="InterPro" id="IPR036164">
    <property type="entry name" value="bL21-like_sf"/>
</dbReference>
<evidence type="ECO:0000256" key="3">
    <source>
        <dbReference type="ARBA" id="ARBA00022884"/>
    </source>
</evidence>
<dbReference type="PANTHER" id="PTHR21349:SF0">
    <property type="entry name" value="LARGE RIBOSOMAL SUBUNIT PROTEIN BL21M"/>
    <property type="match status" value="1"/>
</dbReference>
<comment type="subunit">
    <text evidence="6">Part of the 50S ribosomal subunit. Contacts protein L20.</text>
</comment>
<evidence type="ECO:0000313" key="10">
    <source>
        <dbReference type="Proteomes" id="UP000254518"/>
    </source>
</evidence>
<dbReference type="SUPFAM" id="SSF47794">
    <property type="entry name" value="Rad51 N-terminal domain-like"/>
    <property type="match status" value="1"/>
</dbReference>
<dbReference type="InterPro" id="IPR010995">
    <property type="entry name" value="DNA_repair_Rad51/TF_NusA_a-hlx"/>
</dbReference>
<evidence type="ECO:0000256" key="5">
    <source>
        <dbReference type="ARBA" id="ARBA00023274"/>
    </source>
</evidence>
<dbReference type="GO" id="GO:0005737">
    <property type="term" value="C:cytoplasm"/>
    <property type="evidence" value="ECO:0007669"/>
    <property type="project" value="UniProtKB-ARBA"/>
</dbReference>
<evidence type="ECO:0000313" key="9">
    <source>
        <dbReference type="EMBL" id="TWI49575.1"/>
    </source>
</evidence>
<dbReference type="AlphaFoldDB" id="A0A562PYQ6"/>
<dbReference type="GO" id="GO:0006412">
    <property type="term" value="P:translation"/>
    <property type="evidence" value="ECO:0007669"/>
    <property type="project" value="UniProtKB-UniRule"/>
</dbReference>
<dbReference type="Proteomes" id="UP000321392">
    <property type="component" value="Unassembled WGS sequence"/>
</dbReference>
<dbReference type="RefSeq" id="WP_114753686.1">
    <property type="nucleotide sequence ID" value="NZ_QQBA01000003.1"/>
</dbReference>
<gene>
    <name evidence="6" type="primary">rplU</name>
    <name evidence="8" type="ORF">DFR66_103265</name>
    <name evidence="9" type="ORF">IQ02_00978</name>
</gene>
<comment type="function">
    <text evidence="6 7">This protein binds to 23S rRNA in the presence of protein L20.</text>
</comment>
<evidence type="ECO:0000256" key="4">
    <source>
        <dbReference type="ARBA" id="ARBA00022980"/>
    </source>
</evidence>
<dbReference type="GO" id="GO:0019843">
    <property type="term" value="F:rRNA binding"/>
    <property type="evidence" value="ECO:0007669"/>
    <property type="project" value="UniProtKB-UniRule"/>
</dbReference>
<keyword evidence="5 6" id="KW-0687">Ribonucleoprotein</keyword>
<dbReference type="NCBIfam" id="TIGR00061">
    <property type="entry name" value="L21"/>
    <property type="match status" value="1"/>
</dbReference>
<protein>
    <recommendedName>
        <fullName evidence="6">Large ribosomal subunit protein bL21</fullName>
    </recommendedName>
</protein>
<comment type="similarity">
    <text evidence="1 6 7">Belongs to the bacterial ribosomal protein bL21 family.</text>
</comment>
<dbReference type="GO" id="GO:1990904">
    <property type="term" value="C:ribonucleoprotein complex"/>
    <property type="evidence" value="ECO:0007669"/>
    <property type="project" value="UniProtKB-KW"/>
</dbReference>
<evidence type="ECO:0000313" key="11">
    <source>
        <dbReference type="Proteomes" id="UP000321392"/>
    </source>
</evidence>
<dbReference type="EMBL" id="VLKX01000003">
    <property type="protein sequence ID" value="TWI49575.1"/>
    <property type="molecule type" value="Genomic_DNA"/>
</dbReference>
<dbReference type="InterPro" id="IPR018258">
    <property type="entry name" value="Ribosomal_bL21_CS"/>
</dbReference>